<reference evidence="2 3" key="1">
    <citation type="journal article" date="2021" name="BMC Genomics">
        <title>Datura genome reveals duplications of psychoactive alkaloid biosynthetic genes and high mutation rate following tissue culture.</title>
        <authorList>
            <person name="Rajewski A."/>
            <person name="Carter-House D."/>
            <person name="Stajich J."/>
            <person name="Litt A."/>
        </authorList>
    </citation>
    <scope>NUCLEOTIDE SEQUENCE [LARGE SCALE GENOMIC DNA]</scope>
    <source>
        <strain evidence="2">AR-01</strain>
    </source>
</reference>
<evidence type="ECO:0000313" key="3">
    <source>
        <dbReference type="Proteomes" id="UP000823775"/>
    </source>
</evidence>
<keyword evidence="3" id="KW-1185">Reference proteome</keyword>
<gene>
    <name evidence="2" type="ORF">HAX54_042718</name>
</gene>
<protein>
    <submittedName>
        <fullName evidence="2">Uncharacterized protein</fullName>
    </submittedName>
</protein>
<sequence>MQGVSVKKHDKWSDKGIFVILPLLKNYIFLTIIYTEHRPKPSRNIHSFPSSLSFPSASSASFLALQRTFQLSSSSWSLVIFGVAFSNHRDLDQELNVRKEILRNRRGGKESYLAIPLLF</sequence>
<organism evidence="2 3">
    <name type="scientific">Datura stramonium</name>
    <name type="common">Jimsonweed</name>
    <name type="synonym">Common thornapple</name>
    <dbReference type="NCBI Taxonomy" id="4076"/>
    <lineage>
        <taxon>Eukaryota</taxon>
        <taxon>Viridiplantae</taxon>
        <taxon>Streptophyta</taxon>
        <taxon>Embryophyta</taxon>
        <taxon>Tracheophyta</taxon>
        <taxon>Spermatophyta</taxon>
        <taxon>Magnoliopsida</taxon>
        <taxon>eudicotyledons</taxon>
        <taxon>Gunneridae</taxon>
        <taxon>Pentapetalae</taxon>
        <taxon>asterids</taxon>
        <taxon>lamiids</taxon>
        <taxon>Solanales</taxon>
        <taxon>Solanaceae</taxon>
        <taxon>Solanoideae</taxon>
        <taxon>Datureae</taxon>
        <taxon>Datura</taxon>
    </lineage>
</organism>
<dbReference type="EMBL" id="JACEIK010000631">
    <property type="protein sequence ID" value="MCD7460034.1"/>
    <property type="molecule type" value="Genomic_DNA"/>
</dbReference>
<dbReference type="Proteomes" id="UP000823775">
    <property type="component" value="Unassembled WGS sequence"/>
</dbReference>
<keyword evidence="1" id="KW-1133">Transmembrane helix</keyword>
<feature type="transmembrane region" description="Helical" evidence="1">
    <location>
        <begin position="16"/>
        <end position="35"/>
    </location>
</feature>
<evidence type="ECO:0000313" key="2">
    <source>
        <dbReference type="EMBL" id="MCD7460034.1"/>
    </source>
</evidence>
<comment type="caution">
    <text evidence="2">The sequence shown here is derived from an EMBL/GenBank/DDBJ whole genome shotgun (WGS) entry which is preliminary data.</text>
</comment>
<keyword evidence="1" id="KW-0472">Membrane</keyword>
<name>A0ABS8SM55_DATST</name>
<keyword evidence="1" id="KW-0812">Transmembrane</keyword>
<accession>A0ABS8SM55</accession>
<evidence type="ECO:0000256" key="1">
    <source>
        <dbReference type="SAM" id="Phobius"/>
    </source>
</evidence>
<proteinExistence type="predicted"/>